<reference evidence="2 3" key="1">
    <citation type="submission" date="2016-10" db="EMBL/GenBank/DDBJ databases">
        <authorList>
            <person name="de Groot N.N."/>
        </authorList>
    </citation>
    <scope>NUCLEOTIDE SEQUENCE [LARGE SCALE GENOMIC DNA]</scope>
    <source>
        <strain evidence="2 3">CGMCC 4.2026</strain>
    </source>
</reference>
<proteinExistence type="predicted"/>
<dbReference type="PANTHER" id="PTHR43441:SF10">
    <property type="entry name" value="ACETYLTRANSFERASE"/>
    <property type="match status" value="1"/>
</dbReference>
<sequence length="179" mass="19653">MDTLRDLPVLPAGDYVLRRWELTDLAVVEEAAQDPYIPLVNTVPARYTRDAGIAFVERQWGRPASGLYPFAIARAVDGRAVGHAGLRALGPDRASVGYWVAPPGRRAGAAAAALRAITAWGHGELAVARLELHVEPWNTGSQRTAESCGYQREGLMRDWMRVGGELRDAFMYTALRTPR</sequence>
<evidence type="ECO:0000259" key="1">
    <source>
        <dbReference type="PROSITE" id="PS51186"/>
    </source>
</evidence>
<dbReference type="SUPFAM" id="SSF55729">
    <property type="entry name" value="Acyl-CoA N-acyltransferases (Nat)"/>
    <property type="match status" value="1"/>
</dbReference>
<dbReference type="InterPro" id="IPR051908">
    <property type="entry name" value="Ribosomal_N-acetyltransferase"/>
</dbReference>
<name>A0A1H8KWY4_9ACTN</name>
<keyword evidence="2" id="KW-0808">Transferase</keyword>
<dbReference type="Pfam" id="PF13302">
    <property type="entry name" value="Acetyltransf_3"/>
    <property type="match status" value="1"/>
</dbReference>
<feature type="domain" description="N-acetyltransferase" evidence="1">
    <location>
        <begin position="15"/>
        <end position="173"/>
    </location>
</feature>
<dbReference type="GO" id="GO:0005737">
    <property type="term" value="C:cytoplasm"/>
    <property type="evidence" value="ECO:0007669"/>
    <property type="project" value="TreeGrafter"/>
</dbReference>
<dbReference type="Proteomes" id="UP000181951">
    <property type="component" value="Unassembled WGS sequence"/>
</dbReference>
<dbReference type="PANTHER" id="PTHR43441">
    <property type="entry name" value="RIBOSOMAL-PROTEIN-SERINE ACETYLTRANSFERASE"/>
    <property type="match status" value="1"/>
</dbReference>
<evidence type="ECO:0000313" key="3">
    <source>
        <dbReference type="Proteomes" id="UP000181951"/>
    </source>
</evidence>
<dbReference type="EMBL" id="FODD01000014">
    <property type="protein sequence ID" value="SEN97096.1"/>
    <property type="molecule type" value="Genomic_DNA"/>
</dbReference>
<dbReference type="GO" id="GO:0008999">
    <property type="term" value="F:protein-N-terminal-alanine acetyltransferase activity"/>
    <property type="evidence" value="ECO:0007669"/>
    <property type="project" value="TreeGrafter"/>
</dbReference>
<keyword evidence="3" id="KW-1185">Reference proteome</keyword>
<dbReference type="OrthoDB" id="2061990at2"/>
<dbReference type="InterPro" id="IPR016181">
    <property type="entry name" value="Acyl_CoA_acyltransferase"/>
</dbReference>
<dbReference type="GO" id="GO:1990189">
    <property type="term" value="F:protein N-terminal-serine acetyltransferase activity"/>
    <property type="evidence" value="ECO:0007669"/>
    <property type="project" value="TreeGrafter"/>
</dbReference>
<protein>
    <submittedName>
        <fullName evidence="2">Protein N-acetyltransferase, RimJ/RimL family</fullName>
    </submittedName>
</protein>
<dbReference type="InterPro" id="IPR000182">
    <property type="entry name" value="GNAT_dom"/>
</dbReference>
<dbReference type="PROSITE" id="PS51186">
    <property type="entry name" value="GNAT"/>
    <property type="match status" value="1"/>
</dbReference>
<dbReference type="RefSeq" id="WP_069466432.1">
    <property type="nucleotide sequence ID" value="NZ_FODD01000014.1"/>
</dbReference>
<dbReference type="Gene3D" id="3.40.630.30">
    <property type="match status" value="1"/>
</dbReference>
<evidence type="ECO:0000313" key="2">
    <source>
        <dbReference type="EMBL" id="SEN97096.1"/>
    </source>
</evidence>
<dbReference type="AlphaFoldDB" id="A0A1H8KWY4"/>
<organism evidence="2 3">
    <name type="scientific">Actinacidiphila rubida</name>
    <dbReference type="NCBI Taxonomy" id="310780"/>
    <lineage>
        <taxon>Bacteria</taxon>
        <taxon>Bacillati</taxon>
        <taxon>Actinomycetota</taxon>
        <taxon>Actinomycetes</taxon>
        <taxon>Kitasatosporales</taxon>
        <taxon>Streptomycetaceae</taxon>
        <taxon>Actinacidiphila</taxon>
    </lineage>
</organism>
<gene>
    <name evidence="2" type="ORF">SAMN05216267_101480</name>
</gene>
<accession>A0A1H8KWY4</accession>
<dbReference type="STRING" id="310780.SAMN05216267_101480"/>